<accession>A0AAW5QVY7</accession>
<protein>
    <submittedName>
        <fullName evidence="4">AsmA family protein</fullName>
    </submittedName>
</protein>
<feature type="domain" description="AsmA" evidence="3">
    <location>
        <begin position="593"/>
        <end position="813"/>
    </location>
</feature>
<evidence type="ECO:0000259" key="3">
    <source>
        <dbReference type="Pfam" id="PF05170"/>
    </source>
</evidence>
<dbReference type="RefSeq" id="WP_261614896.1">
    <property type="nucleotide sequence ID" value="NZ_JALIDZ010000002.1"/>
</dbReference>
<keyword evidence="5" id="KW-1185">Reference proteome</keyword>
<dbReference type="EMBL" id="JALIDZ010000002">
    <property type="protein sequence ID" value="MCT8971332.1"/>
    <property type="molecule type" value="Genomic_DNA"/>
</dbReference>
<evidence type="ECO:0000256" key="1">
    <source>
        <dbReference type="SAM" id="MobiDB-lite"/>
    </source>
</evidence>
<dbReference type="GO" id="GO:0090313">
    <property type="term" value="P:regulation of protein targeting to membrane"/>
    <property type="evidence" value="ECO:0007669"/>
    <property type="project" value="TreeGrafter"/>
</dbReference>
<feature type="compositionally biased region" description="Low complexity" evidence="1">
    <location>
        <begin position="1075"/>
        <end position="1085"/>
    </location>
</feature>
<keyword evidence="2" id="KW-0812">Transmembrane</keyword>
<feature type="region of interest" description="Disordered" evidence="1">
    <location>
        <begin position="965"/>
        <end position="1085"/>
    </location>
</feature>
<dbReference type="InterPro" id="IPR052894">
    <property type="entry name" value="AsmA-related"/>
</dbReference>
<feature type="domain" description="AsmA" evidence="3">
    <location>
        <begin position="4"/>
        <end position="164"/>
    </location>
</feature>
<dbReference type="Proteomes" id="UP001320898">
    <property type="component" value="Unassembled WGS sequence"/>
</dbReference>
<dbReference type="PANTHER" id="PTHR30441">
    <property type="entry name" value="DUF748 DOMAIN-CONTAINING PROTEIN"/>
    <property type="match status" value="1"/>
</dbReference>
<name>A0AAW5QVY7_9HYPH</name>
<feature type="transmembrane region" description="Helical" evidence="2">
    <location>
        <begin position="5"/>
        <end position="26"/>
    </location>
</feature>
<sequence length="1085" mass="110827">MRRALWGIAALIIIGVVAILIAPLFISAENVRNTLFDQVESATGYRIRVAGDLDISVFPSLDLVAGEVSVSQRIGEQYQDVAVADELRFGLALSSLLSGRVRMTEIALVGPVITVPQAESRESTAGSDTSGGSDSPAEALKSLSLDRLSIEDGTVQLADGRQVSALDLTASLADFDAPLTLDLKAVFDGNPISLAGEIGRFGPFLQGEVAPVAISVGYPSALASDLSVSGRALYTGDAFALEPFEARAGDSAFGGEIRVDMSQPVTRIRASLNGEVLDLDSLLATGGASEGQAAAPSPDTSDQPIDFSALETTVADVDVSVSKVVVSGIAITPLVANLHVGEGKANLVADLIGVGSASGMASLALDATRESPYVSGKLRITGVDLGEASRLAGESAVPVSGTAGADIVFATAGRTPAELKARINASGSLSLQNGSATVAALSGATGKQGTERITDINATAKFEDLIKPVSVAGSAAWNGERFDLSATADVRGILAGQSSGVQAQARSQRVSAGFNGKVSAAGAADGRVSLETASLTGLMRWLGQKPAWQSGFEAFSVDGRLAVSETAIAFEDTRIRLDDTEGTGSGKVTLGAKPSVTAKLDLETLNVNPYLGEAGREPAGQPAAGGPAGWSTDRIDFSALNALDADLALSVKRLVYKRIRTGPVAISAKISGGKLDAQLSNLKLYKGAGTGTLQVDASGQTPTQGFKFSLSGLDAFPFLRDAAGFSRIEGTAAIAVDLTARGQSQREIVSALNGTASFEFKNGAVRGINVAKMARNLTSGVLSGWGSGEAEKTDFASLGASFAVADGKARTDDLHLYGPLVRVSGAGTVDMPAQTLDLKVDPKVVASLEGQGGQADLEGLGVPVVVAGPWASPKIYPDIAGILQNPQAAYQQLQKLGGGLFNLPGAGALGGGALGGKDDALGGVADKIKEETGVDIGDILKDGKIDEDALKGGALKGLEQLLGGGSGGQATGGQPAAKPAAKPQAQPKGKAEGKQQQPKAKDGPKAKDAPKAGPEPGPKAQEKKGGKKAKTDAAAKETADEPAKETDGDAKTRRKKKNADQADQTEEMDPEEAAKQLLQDLLKKE</sequence>
<proteinExistence type="predicted"/>
<keyword evidence="2" id="KW-0472">Membrane</keyword>
<dbReference type="GO" id="GO:0005886">
    <property type="term" value="C:plasma membrane"/>
    <property type="evidence" value="ECO:0007669"/>
    <property type="project" value="TreeGrafter"/>
</dbReference>
<dbReference type="AlphaFoldDB" id="A0AAW5QVY7"/>
<evidence type="ECO:0000313" key="5">
    <source>
        <dbReference type="Proteomes" id="UP001320898"/>
    </source>
</evidence>
<keyword evidence="2" id="KW-1133">Transmembrane helix</keyword>
<dbReference type="PANTHER" id="PTHR30441:SF4">
    <property type="entry name" value="PROTEIN ASMA"/>
    <property type="match status" value="1"/>
</dbReference>
<feature type="compositionally biased region" description="Basic and acidic residues" evidence="1">
    <location>
        <begin position="989"/>
        <end position="1010"/>
    </location>
</feature>
<comment type="caution">
    <text evidence="4">The sequence shown here is derived from an EMBL/GenBank/DDBJ whole genome shotgun (WGS) entry which is preliminary data.</text>
</comment>
<gene>
    <name evidence="4" type="ORF">MUB46_05600</name>
</gene>
<dbReference type="InterPro" id="IPR007844">
    <property type="entry name" value="AsmA"/>
</dbReference>
<feature type="compositionally biased region" description="Basic and acidic residues" evidence="1">
    <location>
        <begin position="1020"/>
        <end position="1051"/>
    </location>
</feature>
<feature type="compositionally biased region" description="Low complexity" evidence="1">
    <location>
        <begin position="972"/>
        <end position="988"/>
    </location>
</feature>
<reference evidence="4 5" key="1">
    <citation type="submission" date="2022-04" db="EMBL/GenBank/DDBJ databases">
        <authorList>
            <person name="Ye Y.-Q."/>
            <person name="Du Z.-J."/>
        </authorList>
    </citation>
    <scope>NUCLEOTIDE SEQUENCE [LARGE SCALE GENOMIC DNA]</scope>
    <source>
        <strain evidence="4 5">A6E488</strain>
    </source>
</reference>
<organism evidence="4 5">
    <name type="scientific">Microbaculum marinisediminis</name>
    <dbReference type="NCBI Taxonomy" id="2931392"/>
    <lineage>
        <taxon>Bacteria</taxon>
        <taxon>Pseudomonadati</taxon>
        <taxon>Pseudomonadota</taxon>
        <taxon>Alphaproteobacteria</taxon>
        <taxon>Hyphomicrobiales</taxon>
        <taxon>Tepidamorphaceae</taxon>
        <taxon>Microbaculum</taxon>
    </lineage>
</organism>
<evidence type="ECO:0000256" key="2">
    <source>
        <dbReference type="SAM" id="Phobius"/>
    </source>
</evidence>
<dbReference type="Pfam" id="PF05170">
    <property type="entry name" value="AsmA"/>
    <property type="match status" value="2"/>
</dbReference>
<evidence type="ECO:0000313" key="4">
    <source>
        <dbReference type="EMBL" id="MCT8971332.1"/>
    </source>
</evidence>